<name>A0A516H1D9_9PROT</name>
<keyword evidence="7" id="KW-1185">Reference proteome</keyword>
<dbReference type="NCBIfam" id="TIGR01727">
    <property type="entry name" value="oligo_HPY"/>
    <property type="match status" value="1"/>
</dbReference>
<dbReference type="KEGG" id="fer:FNB15_09975"/>
<feature type="domain" description="ABC transporter" evidence="5">
    <location>
        <begin position="29"/>
        <end position="270"/>
    </location>
</feature>
<evidence type="ECO:0000256" key="2">
    <source>
        <dbReference type="ARBA" id="ARBA00022448"/>
    </source>
</evidence>
<evidence type="ECO:0000256" key="4">
    <source>
        <dbReference type="ARBA" id="ARBA00022840"/>
    </source>
</evidence>
<evidence type="ECO:0000259" key="5">
    <source>
        <dbReference type="PROSITE" id="PS50893"/>
    </source>
</evidence>
<dbReference type="SUPFAM" id="SSF52540">
    <property type="entry name" value="P-loop containing nucleoside triphosphate hydrolases"/>
    <property type="match status" value="1"/>
</dbReference>
<dbReference type="Proteomes" id="UP000317496">
    <property type="component" value="Chromosome"/>
</dbReference>
<comment type="subcellular location">
    <subcellularLocation>
        <location evidence="1">Cell inner membrane</location>
        <topology evidence="1">Peripheral membrane protein</topology>
    </subcellularLocation>
</comment>
<dbReference type="Gene3D" id="3.40.50.300">
    <property type="entry name" value="P-loop containing nucleotide triphosphate hydrolases"/>
    <property type="match status" value="1"/>
</dbReference>
<accession>A0A516H1D9</accession>
<dbReference type="GO" id="GO:0005886">
    <property type="term" value="C:plasma membrane"/>
    <property type="evidence" value="ECO:0007669"/>
    <property type="project" value="UniProtKB-SubCell"/>
</dbReference>
<dbReference type="SMART" id="SM00382">
    <property type="entry name" value="AAA"/>
    <property type="match status" value="1"/>
</dbReference>
<dbReference type="PROSITE" id="PS50893">
    <property type="entry name" value="ABC_TRANSPORTER_2"/>
    <property type="match status" value="1"/>
</dbReference>
<evidence type="ECO:0000256" key="3">
    <source>
        <dbReference type="ARBA" id="ARBA00022741"/>
    </source>
</evidence>
<sequence>MKDIFNKPLLDAQALHKHFAVGKKPGLFERARGATTPVSMLHAVDDVTFTIGKGETLGLVGESGCGKSTLVRILTRLLDLTDGSIHLDGEEIGHLPAKGFGRSPYRPRIQMVFQDAGDSLNPRFTAFTAIADPIRRLKPMPGAALKARVEELAGMCGLPMELLGRFPHQLSGGQKARVGIARAIAVEPDLLILDEPTAALDVSVQVVILQLLEDLKQRLGMSYLFVSHDLNVVRLLCDRVMVMYLGKIVETGPAERVFRKPAHPYTKALLSAIPHFEPGQDTPRLRISGEPRSPIDPDPKVCRFYGRCPNGTEACTEAMPMLQGVGPGHSVACHFPLADTLAGGEESPDPMIEEVA</sequence>
<dbReference type="RefSeq" id="WP_144068557.1">
    <property type="nucleotide sequence ID" value="NZ_CP041636.1"/>
</dbReference>
<dbReference type="EMBL" id="CP041636">
    <property type="protein sequence ID" value="QDO97576.1"/>
    <property type="molecule type" value="Genomic_DNA"/>
</dbReference>
<evidence type="ECO:0000313" key="7">
    <source>
        <dbReference type="Proteomes" id="UP000317496"/>
    </source>
</evidence>
<dbReference type="InterPro" id="IPR050319">
    <property type="entry name" value="ABC_transp_ATP-bind"/>
</dbReference>
<dbReference type="GO" id="GO:0016887">
    <property type="term" value="F:ATP hydrolysis activity"/>
    <property type="evidence" value="ECO:0007669"/>
    <property type="project" value="InterPro"/>
</dbReference>
<dbReference type="InterPro" id="IPR013563">
    <property type="entry name" value="Oligopep_ABC_C"/>
</dbReference>
<dbReference type="CDD" id="cd03257">
    <property type="entry name" value="ABC_NikE_OppD_transporters"/>
    <property type="match status" value="1"/>
</dbReference>
<dbReference type="OrthoDB" id="37801at2"/>
<dbReference type="Pfam" id="PF08352">
    <property type="entry name" value="oligo_HPY"/>
    <property type="match status" value="1"/>
</dbReference>
<reference evidence="6 7" key="1">
    <citation type="submission" date="2019-07" db="EMBL/GenBank/DDBJ databases">
        <title>Genome sequencing for Ferrovibrio sp. K5.</title>
        <authorList>
            <person name="Park S.-J."/>
        </authorList>
    </citation>
    <scope>NUCLEOTIDE SEQUENCE [LARGE SCALE GENOMIC DNA]</scope>
    <source>
        <strain evidence="6 7">K5</strain>
    </source>
</reference>
<dbReference type="PROSITE" id="PS00211">
    <property type="entry name" value="ABC_TRANSPORTER_1"/>
    <property type="match status" value="1"/>
</dbReference>
<evidence type="ECO:0000313" key="6">
    <source>
        <dbReference type="EMBL" id="QDO97576.1"/>
    </source>
</evidence>
<evidence type="ECO:0000256" key="1">
    <source>
        <dbReference type="ARBA" id="ARBA00004417"/>
    </source>
</evidence>
<dbReference type="FunFam" id="3.40.50.300:FF:000016">
    <property type="entry name" value="Oligopeptide ABC transporter ATP-binding component"/>
    <property type="match status" value="1"/>
</dbReference>
<dbReference type="InterPro" id="IPR003439">
    <property type="entry name" value="ABC_transporter-like_ATP-bd"/>
</dbReference>
<keyword evidence="4 6" id="KW-0067">ATP-binding</keyword>
<dbReference type="GO" id="GO:0055085">
    <property type="term" value="P:transmembrane transport"/>
    <property type="evidence" value="ECO:0007669"/>
    <property type="project" value="UniProtKB-ARBA"/>
</dbReference>
<protein>
    <submittedName>
        <fullName evidence="6">ATP-binding cassette domain-containing protein</fullName>
    </submittedName>
</protein>
<proteinExistence type="predicted"/>
<gene>
    <name evidence="6" type="ORF">FNB15_09975</name>
</gene>
<organism evidence="6 7">
    <name type="scientific">Ferrovibrio terrae</name>
    <dbReference type="NCBI Taxonomy" id="2594003"/>
    <lineage>
        <taxon>Bacteria</taxon>
        <taxon>Pseudomonadati</taxon>
        <taxon>Pseudomonadota</taxon>
        <taxon>Alphaproteobacteria</taxon>
        <taxon>Rhodospirillales</taxon>
        <taxon>Rhodospirillaceae</taxon>
        <taxon>Ferrovibrio</taxon>
    </lineage>
</organism>
<dbReference type="InterPro" id="IPR003593">
    <property type="entry name" value="AAA+_ATPase"/>
</dbReference>
<dbReference type="InterPro" id="IPR017871">
    <property type="entry name" value="ABC_transporter-like_CS"/>
</dbReference>
<dbReference type="AlphaFoldDB" id="A0A516H1D9"/>
<keyword evidence="2" id="KW-0813">Transport</keyword>
<keyword evidence="3" id="KW-0547">Nucleotide-binding</keyword>
<dbReference type="InterPro" id="IPR027417">
    <property type="entry name" value="P-loop_NTPase"/>
</dbReference>
<dbReference type="Pfam" id="PF00005">
    <property type="entry name" value="ABC_tran"/>
    <property type="match status" value="1"/>
</dbReference>
<dbReference type="GO" id="GO:0005524">
    <property type="term" value="F:ATP binding"/>
    <property type="evidence" value="ECO:0007669"/>
    <property type="project" value="UniProtKB-KW"/>
</dbReference>
<dbReference type="GO" id="GO:0015833">
    <property type="term" value="P:peptide transport"/>
    <property type="evidence" value="ECO:0007669"/>
    <property type="project" value="InterPro"/>
</dbReference>
<dbReference type="PANTHER" id="PTHR43776">
    <property type="entry name" value="TRANSPORT ATP-BINDING PROTEIN"/>
    <property type="match status" value="1"/>
</dbReference>